<proteinExistence type="predicted"/>
<accession>A0A9D1Z3A4</accession>
<reference evidence="1" key="2">
    <citation type="submission" date="2021-04" db="EMBL/GenBank/DDBJ databases">
        <authorList>
            <person name="Gilroy R."/>
        </authorList>
    </citation>
    <scope>NUCLEOTIDE SEQUENCE</scope>
    <source>
        <strain evidence="1">CHK33-7979</strain>
    </source>
</reference>
<comment type="caution">
    <text evidence="1">The sequence shown here is derived from an EMBL/GenBank/DDBJ whole genome shotgun (WGS) entry which is preliminary data.</text>
</comment>
<dbReference type="EMBL" id="DXCX01000016">
    <property type="protein sequence ID" value="HIY72608.1"/>
    <property type="molecule type" value="Genomic_DNA"/>
</dbReference>
<gene>
    <name evidence="1" type="ORF">H9826_01355</name>
</gene>
<dbReference type="Proteomes" id="UP000886824">
    <property type="component" value="Unassembled WGS sequence"/>
</dbReference>
<dbReference type="AlphaFoldDB" id="A0A9D1Z3A4"/>
<protein>
    <submittedName>
        <fullName evidence="1">Uncharacterized protein</fullName>
    </submittedName>
</protein>
<sequence>MMNAVNHAYPGAIQSYIRFTASNKLSDGTCLQATAQTTGQTAQYDKLELSQDQSQVTLGVPDEITIEIPRAWTIMAETAESYNDHLQWSLEEADRQNLSFGDRLTFLKEQGRNWVEDKRQNDPEMFVAWLKLHKDRIQVGEADLVGLPSDFTMEDYYSYVKEPFSAIG</sequence>
<reference evidence="1" key="1">
    <citation type="journal article" date="2021" name="PeerJ">
        <title>Extensive microbial diversity within the chicken gut microbiome revealed by metagenomics and culture.</title>
        <authorList>
            <person name="Gilroy R."/>
            <person name="Ravi A."/>
            <person name="Getino M."/>
            <person name="Pursley I."/>
            <person name="Horton D.L."/>
            <person name="Alikhan N.F."/>
            <person name="Baker D."/>
            <person name="Gharbi K."/>
            <person name="Hall N."/>
            <person name="Watson M."/>
            <person name="Adriaenssens E.M."/>
            <person name="Foster-Nyarko E."/>
            <person name="Jarju S."/>
            <person name="Secka A."/>
            <person name="Antonio M."/>
            <person name="Oren A."/>
            <person name="Chaudhuri R.R."/>
            <person name="La Ragione R."/>
            <person name="Hildebrand F."/>
            <person name="Pallen M.J."/>
        </authorList>
    </citation>
    <scope>NUCLEOTIDE SEQUENCE</scope>
    <source>
        <strain evidence="1">CHK33-7979</strain>
    </source>
</reference>
<evidence type="ECO:0000313" key="1">
    <source>
        <dbReference type="EMBL" id="HIY72608.1"/>
    </source>
</evidence>
<evidence type="ECO:0000313" key="2">
    <source>
        <dbReference type="Proteomes" id="UP000886824"/>
    </source>
</evidence>
<name>A0A9D1Z3A4_9FIRM</name>
<organism evidence="1 2">
    <name type="scientific">Candidatus Intestinimonas merdavium</name>
    <dbReference type="NCBI Taxonomy" id="2838622"/>
    <lineage>
        <taxon>Bacteria</taxon>
        <taxon>Bacillati</taxon>
        <taxon>Bacillota</taxon>
        <taxon>Clostridia</taxon>
        <taxon>Eubacteriales</taxon>
        <taxon>Intestinimonas</taxon>
    </lineage>
</organism>